<dbReference type="Gene3D" id="3.10.10.10">
    <property type="entry name" value="HIV Type 1 Reverse Transcriptase, subunit A, domain 1"/>
    <property type="match status" value="1"/>
</dbReference>
<keyword evidence="5" id="KW-0255">Endonuclease</keyword>
<dbReference type="SUPFAM" id="SSF50630">
    <property type="entry name" value="Acid proteases"/>
    <property type="match status" value="1"/>
</dbReference>
<evidence type="ECO:0000256" key="2">
    <source>
        <dbReference type="ARBA" id="ARBA00022679"/>
    </source>
</evidence>
<dbReference type="SUPFAM" id="SSF56672">
    <property type="entry name" value="DNA/RNA polymerases"/>
    <property type="match status" value="1"/>
</dbReference>
<keyword evidence="2" id="KW-0808">Transferase</keyword>
<evidence type="ECO:0000256" key="8">
    <source>
        <dbReference type="SAM" id="MobiDB-lite"/>
    </source>
</evidence>
<protein>
    <recommendedName>
        <fullName evidence="9">Reverse transcriptase domain-containing protein</fullName>
    </recommendedName>
</protein>
<feature type="compositionally biased region" description="Basic and acidic residues" evidence="8">
    <location>
        <begin position="198"/>
        <end position="207"/>
    </location>
</feature>
<dbReference type="CDD" id="cd00303">
    <property type="entry name" value="retropepsin_like"/>
    <property type="match status" value="1"/>
</dbReference>
<dbReference type="InterPro" id="IPR043502">
    <property type="entry name" value="DNA/RNA_pol_sf"/>
</dbReference>
<dbReference type="AlphaFoldDB" id="A0AAV6I5E2"/>
<accession>A0AAV6I5E2</accession>
<keyword evidence="11" id="KW-1185">Reference proteome</keyword>
<dbReference type="PROSITE" id="PS00141">
    <property type="entry name" value="ASP_PROTEASE"/>
    <property type="match status" value="1"/>
</dbReference>
<evidence type="ECO:0000313" key="10">
    <source>
        <dbReference type="EMBL" id="KAG5523801.1"/>
    </source>
</evidence>
<organism evidence="10 11">
    <name type="scientific">Rhododendron griersonianum</name>
    <dbReference type="NCBI Taxonomy" id="479676"/>
    <lineage>
        <taxon>Eukaryota</taxon>
        <taxon>Viridiplantae</taxon>
        <taxon>Streptophyta</taxon>
        <taxon>Embryophyta</taxon>
        <taxon>Tracheophyta</taxon>
        <taxon>Spermatophyta</taxon>
        <taxon>Magnoliopsida</taxon>
        <taxon>eudicotyledons</taxon>
        <taxon>Gunneridae</taxon>
        <taxon>Pentapetalae</taxon>
        <taxon>asterids</taxon>
        <taxon>Ericales</taxon>
        <taxon>Ericaceae</taxon>
        <taxon>Ericoideae</taxon>
        <taxon>Rhodoreae</taxon>
        <taxon>Rhododendron</taxon>
    </lineage>
</organism>
<proteinExistence type="predicted"/>
<evidence type="ECO:0000256" key="4">
    <source>
        <dbReference type="ARBA" id="ARBA00022722"/>
    </source>
</evidence>
<keyword evidence="3" id="KW-0548">Nucleotidyltransferase</keyword>
<comment type="caution">
    <text evidence="10">The sequence shown here is derived from an EMBL/GenBank/DDBJ whole genome shotgun (WGS) entry which is preliminary data.</text>
</comment>
<dbReference type="InterPro" id="IPR005162">
    <property type="entry name" value="Retrotrans_gag_dom"/>
</dbReference>
<dbReference type="Pfam" id="PF08284">
    <property type="entry name" value="RVP_2"/>
    <property type="match status" value="1"/>
</dbReference>
<keyword evidence="6" id="KW-0378">Hydrolase</keyword>
<dbReference type="Pfam" id="PF00078">
    <property type="entry name" value="RVT_1"/>
    <property type="match status" value="1"/>
</dbReference>
<dbReference type="EMBL" id="JACTNZ010000011">
    <property type="protein sequence ID" value="KAG5523801.1"/>
    <property type="molecule type" value="Genomic_DNA"/>
</dbReference>
<gene>
    <name evidence="10" type="ORF">RHGRI_030706</name>
</gene>
<dbReference type="GO" id="GO:0003964">
    <property type="term" value="F:RNA-directed DNA polymerase activity"/>
    <property type="evidence" value="ECO:0007669"/>
    <property type="project" value="UniProtKB-KW"/>
</dbReference>
<evidence type="ECO:0000256" key="6">
    <source>
        <dbReference type="ARBA" id="ARBA00022801"/>
    </source>
</evidence>
<feature type="region of interest" description="Disordered" evidence="8">
    <location>
        <begin position="198"/>
        <end position="253"/>
    </location>
</feature>
<evidence type="ECO:0000256" key="5">
    <source>
        <dbReference type="ARBA" id="ARBA00022759"/>
    </source>
</evidence>
<dbReference type="InterPro" id="IPR000477">
    <property type="entry name" value="RT_dom"/>
</dbReference>
<dbReference type="InterPro" id="IPR021109">
    <property type="entry name" value="Peptidase_aspartic_dom_sf"/>
</dbReference>
<evidence type="ECO:0000256" key="1">
    <source>
        <dbReference type="ARBA" id="ARBA00022670"/>
    </source>
</evidence>
<dbReference type="Pfam" id="PF03732">
    <property type="entry name" value="Retrotrans_gag"/>
    <property type="match status" value="1"/>
</dbReference>
<dbReference type="GO" id="GO:0006508">
    <property type="term" value="P:proteolysis"/>
    <property type="evidence" value="ECO:0007669"/>
    <property type="project" value="UniProtKB-KW"/>
</dbReference>
<dbReference type="Gene3D" id="3.30.70.270">
    <property type="match status" value="1"/>
</dbReference>
<dbReference type="PANTHER" id="PTHR24559">
    <property type="entry name" value="TRANSPOSON TY3-I GAG-POL POLYPROTEIN"/>
    <property type="match status" value="1"/>
</dbReference>
<dbReference type="GO" id="GO:0004519">
    <property type="term" value="F:endonuclease activity"/>
    <property type="evidence" value="ECO:0007669"/>
    <property type="project" value="UniProtKB-KW"/>
</dbReference>
<reference evidence="10" key="1">
    <citation type="submission" date="2020-08" db="EMBL/GenBank/DDBJ databases">
        <title>Plant Genome Project.</title>
        <authorList>
            <person name="Zhang R.-G."/>
        </authorList>
    </citation>
    <scope>NUCLEOTIDE SEQUENCE</scope>
    <source>
        <strain evidence="10">WSP0</strain>
        <tissue evidence="10">Leaf</tissue>
    </source>
</reference>
<dbReference type="Gene3D" id="2.40.70.10">
    <property type="entry name" value="Acid Proteases"/>
    <property type="match status" value="1"/>
</dbReference>
<evidence type="ECO:0000259" key="9">
    <source>
        <dbReference type="PROSITE" id="PS50878"/>
    </source>
</evidence>
<name>A0AAV6I5E2_9ERIC</name>
<evidence type="ECO:0000313" key="11">
    <source>
        <dbReference type="Proteomes" id="UP000823749"/>
    </source>
</evidence>
<feature type="domain" description="Reverse transcriptase" evidence="9">
    <location>
        <begin position="493"/>
        <end position="643"/>
    </location>
</feature>
<dbReference type="PANTHER" id="PTHR24559:SF444">
    <property type="entry name" value="REVERSE TRANSCRIPTASE DOMAIN-CONTAINING PROTEIN"/>
    <property type="match status" value="1"/>
</dbReference>
<keyword evidence="4" id="KW-0540">Nuclease</keyword>
<feature type="compositionally biased region" description="Low complexity" evidence="8">
    <location>
        <begin position="222"/>
        <end position="253"/>
    </location>
</feature>
<dbReference type="Proteomes" id="UP000823749">
    <property type="component" value="Chromosome 11"/>
</dbReference>
<dbReference type="FunFam" id="3.10.10.10:FF:000007">
    <property type="entry name" value="Retrovirus-related Pol polyprotein from transposon 17.6-like Protein"/>
    <property type="match status" value="1"/>
</dbReference>
<evidence type="ECO:0000256" key="3">
    <source>
        <dbReference type="ARBA" id="ARBA00022695"/>
    </source>
</evidence>
<dbReference type="PROSITE" id="PS50878">
    <property type="entry name" value="RT_POL"/>
    <property type="match status" value="1"/>
</dbReference>
<keyword evidence="7" id="KW-0695">RNA-directed DNA polymerase</keyword>
<dbReference type="GO" id="GO:0004190">
    <property type="term" value="F:aspartic-type endopeptidase activity"/>
    <property type="evidence" value="ECO:0007669"/>
    <property type="project" value="InterPro"/>
</dbReference>
<evidence type="ECO:0000256" key="7">
    <source>
        <dbReference type="ARBA" id="ARBA00022918"/>
    </source>
</evidence>
<sequence length="643" mass="73191">MILALLQNQNQPPPPPPVVNVDLNVPPVIPPENPPPPPPPEPVINEVRVRDFQKLKPLMFHGGIDPVKANEWLESIEKIFQVMPCTDREKVSLAAYNLIGEAQRWWNLVSRAQPRMEWTRFLVLFNQKYLPQSIKDSKSMEFQNLKQRGNMTARRFEEGLQPNVRRAVKLLKLQTYAEVLDRALMLETEEENNKRIRELKKRSEAGHIRKNCPKLQTNPVTAQGNGNQRGNANAGRNNSNQRQSGNAGQGQRQGRAYALVPGNTQESENVVAGTLTICSLPAHALIDSGSTHSFVSLHFADKIPRVPEFLVYELLVSQPLSSKVVCNTVYRDCDILIGEKHLGADLIPIKMGYFDVILGMDWLSKNFATIDCVGKSVAFRSPEDKDFYFKGMGVTPPPYLISVKHARRLLSKGCRGYLCAMITTSNESPKISDIPVVHEFPEVFPDDLPGAPMDREIEFPIELVPGTQPISKAPYRMAPAEMKELKTQLQDLWEKGFIRPSTSPWRAPVLFVKKKDGSMRLCIDYHELNKVTVKNKYPLPRIDDLFDQLQGARVFSKIDLRSGYHQLKVRKEDIEKTAFRTRYGHYEFRVMPFGVTNGPAAFMDLMNRVFTHYLDDFVIVFIDDILIYSESEEQHAEHLRIVL</sequence>
<dbReference type="InterPro" id="IPR053134">
    <property type="entry name" value="RNA-dir_DNA_polymerase"/>
</dbReference>
<dbReference type="InterPro" id="IPR001969">
    <property type="entry name" value="Aspartic_peptidase_AS"/>
</dbReference>
<dbReference type="CDD" id="cd01647">
    <property type="entry name" value="RT_LTR"/>
    <property type="match status" value="1"/>
</dbReference>
<keyword evidence="1" id="KW-0645">Protease</keyword>
<dbReference type="InterPro" id="IPR043128">
    <property type="entry name" value="Rev_trsase/Diguanyl_cyclase"/>
</dbReference>